<organism evidence="2 3">
    <name type="scientific">Parasponia andersonii</name>
    <name type="common">Sponia andersonii</name>
    <dbReference type="NCBI Taxonomy" id="3476"/>
    <lineage>
        <taxon>Eukaryota</taxon>
        <taxon>Viridiplantae</taxon>
        <taxon>Streptophyta</taxon>
        <taxon>Embryophyta</taxon>
        <taxon>Tracheophyta</taxon>
        <taxon>Spermatophyta</taxon>
        <taxon>Magnoliopsida</taxon>
        <taxon>eudicotyledons</taxon>
        <taxon>Gunneridae</taxon>
        <taxon>Pentapetalae</taxon>
        <taxon>rosids</taxon>
        <taxon>fabids</taxon>
        <taxon>Rosales</taxon>
        <taxon>Cannabaceae</taxon>
        <taxon>Parasponia</taxon>
    </lineage>
</organism>
<feature type="compositionally biased region" description="Basic and acidic residues" evidence="1">
    <location>
        <begin position="141"/>
        <end position="161"/>
    </location>
</feature>
<protein>
    <submittedName>
        <fullName evidence="2">Uncharacterized protein</fullName>
    </submittedName>
</protein>
<gene>
    <name evidence="2" type="ORF">PanWU01x14_185820</name>
</gene>
<dbReference type="Proteomes" id="UP000237105">
    <property type="component" value="Unassembled WGS sequence"/>
</dbReference>
<dbReference type="EMBL" id="JXTB01000179">
    <property type="protein sequence ID" value="PON55773.1"/>
    <property type="molecule type" value="Genomic_DNA"/>
</dbReference>
<name>A0A2P5C3Y0_PARAD</name>
<reference evidence="3" key="1">
    <citation type="submission" date="2016-06" db="EMBL/GenBank/DDBJ databases">
        <title>Parallel loss of symbiosis genes in relatives of nitrogen-fixing non-legume Parasponia.</title>
        <authorList>
            <person name="Van Velzen R."/>
            <person name="Holmer R."/>
            <person name="Bu F."/>
            <person name="Rutten L."/>
            <person name="Van Zeijl A."/>
            <person name="Liu W."/>
            <person name="Santuari L."/>
            <person name="Cao Q."/>
            <person name="Sharma T."/>
            <person name="Shen D."/>
            <person name="Roswanjaya Y."/>
            <person name="Wardhani T."/>
            <person name="Kalhor M.S."/>
            <person name="Jansen J."/>
            <person name="Van den Hoogen J."/>
            <person name="Gungor B."/>
            <person name="Hartog M."/>
            <person name="Hontelez J."/>
            <person name="Verver J."/>
            <person name="Yang W.-C."/>
            <person name="Schijlen E."/>
            <person name="Repin R."/>
            <person name="Schilthuizen M."/>
            <person name="Schranz E."/>
            <person name="Heidstra R."/>
            <person name="Miyata K."/>
            <person name="Fedorova E."/>
            <person name="Kohlen W."/>
            <person name="Bisseling T."/>
            <person name="Smit S."/>
            <person name="Geurts R."/>
        </authorList>
    </citation>
    <scope>NUCLEOTIDE SEQUENCE [LARGE SCALE GENOMIC DNA]</scope>
    <source>
        <strain evidence="3">cv. WU1-14</strain>
    </source>
</reference>
<feature type="compositionally biased region" description="Polar residues" evidence="1">
    <location>
        <begin position="164"/>
        <end position="178"/>
    </location>
</feature>
<evidence type="ECO:0000313" key="3">
    <source>
        <dbReference type="Proteomes" id="UP000237105"/>
    </source>
</evidence>
<accession>A0A2P5C3Y0</accession>
<dbReference type="AlphaFoldDB" id="A0A2P5C3Y0"/>
<feature type="compositionally biased region" description="Basic residues" evidence="1">
    <location>
        <begin position="51"/>
        <end position="66"/>
    </location>
</feature>
<evidence type="ECO:0000313" key="2">
    <source>
        <dbReference type="EMBL" id="PON55773.1"/>
    </source>
</evidence>
<proteinExistence type="predicted"/>
<feature type="compositionally biased region" description="Polar residues" evidence="1">
    <location>
        <begin position="105"/>
        <end position="122"/>
    </location>
</feature>
<evidence type="ECO:0000256" key="1">
    <source>
        <dbReference type="SAM" id="MobiDB-lite"/>
    </source>
</evidence>
<feature type="region of interest" description="Disordered" evidence="1">
    <location>
        <begin position="89"/>
        <end position="202"/>
    </location>
</feature>
<comment type="caution">
    <text evidence="2">The sequence shown here is derived from an EMBL/GenBank/DDBJ whole genome shotgun (WGS) entry which is preliminary data.</text>
</comment>
<keyword evidence="3" id="KW-1185">Reference proteome</keyword>
<feature type="region of interest" description="Disordered" evidence="1">
    <location>
        <begin position="48"/>
        <end position="67"/>
    </location>
</feature>
<sequence>MDITADTIPNQPQLNSSSYLEGNKKTRVNYQMLGHLFQAEFGPLSSLGPQKTKKWKRTTRRKHSKSPTKILATLSPKVDRLLKLTPSPYKRQSTDARLPCKHNSSHASTPKIQLEMGSSGTKQKPLVDLEEDIDNSKKRKNISDYEKHTTTGQERHNHLEPRPSSLSDFENISPATTLESDDHTYQPMDISANPASWGCRTQ</sequence>